<evidence type="ECO:0000313" key="2">
    <source>
        <dbReference type="EMBL" id="OTP10362.1"/>
    </source>
</evidence>
<proteinExistence type="predicted"/>
<evidence type="ECO:0000256" key="1">
    <source>
        <dbReference type="SAM" id="Phobius"/>
    </source>
</evidence>
<comment type="caution">
    <text evidence="2">The sequence shown here is derived from an EMBL/GenBank/DDBJ whole genome shotgun (WGS) entry which is preliminary data.</text>
</comment>
<organism evidence="2 3">
    <name type="scientific">Candidatus Enterococcus wittei</name>
    <dbReference type="NCBI Taxonomy" id="1987383"/>
    <lineage>
        <taxon>Bacteria</taxon>
        <taxon>Bacillati</taxon>
        <taxon>Bacillota</taxon>
        <taxon>Bacilli</taxon>
        <taxon>Lactobacillales</taxon>
        <taxon>Enterococcaceae</taxon>
        <taxon>Enterococcus</taxon>
    </lineage>
</organism>
<sequence>MEKAMNEILGTGIIISPIVIILVEVMKKPKLIPSKWLAPSACFVGILFAIVLSLTYPDLGSWQQLAMSGIVAGAIASGIYTQTNLKK</sequence>
<accession>A0A242JYQ5</accession>
<dbReference type="STRING" id="1987383.A5844_002062"/>
<keyword evidence="1" id="KW-0812">Transmembrane</keyword>
<reference evidence="2 3" key="1">
    <citation type="submission" date="2017-05" db="EMBL/GenBank/DDBJ databases">
        <title>The Genome Sequence of Enterococcus sp. 10A9_DIV0425.</title>
        <authorList>
            <consortium name="The Broad Institute Genomics Platform"/>
            <consortium name="The Broad Institute Genomic Center for Infectious Diseases"/>
            <person name="Earl A."/>
            <person name="Manson A."/>
            <person name="Schwartman J."/>
            <person name="Gilmore M."/>
            <person name="Abouelleil A."/>
            <person name="Cao P."/>
            <person name="Chapman S."/>
            <person name="Cusick C."/>
            <person name="Shea T."/>
            <person name="Young S."/>
            <person name="Neafsey D."/>
            <person name="Nusbaum C."/>
            <person name="Birren B."/>
        </authorList>
    </citation>
    <scope>NUCLEOTIDE SEQUENCE [LARGE SCALE GENOMIC DNA]</scope>
    <source>
        <strain evidence="2 3">10A9_DIV0425</strain>
    </source>
</reference>
<evidence type="ECO:0000313" key="3">
    <source>
        <dbReference type="Proteomes" id="UP000194933"/>
    </source>
</evidence>
<evidence type="ECO:0008006" key="4">
    <source>
        <dbReference type="Google" id="ProtNLM"/>
    </source>
</evidence>
<dbReference type="EMBL" id="NGMO01000003">
    <property type="protein sequence ID" value="OTP10362.1"/>
    <property type="molecule type" value="Genomic_DNA"/>
</dbReference>
<keyword evidence="1" id="KW-1133">Transmembrane helix</keyword>
<gene>
    <name evidence="2" type="ORF">A5844_002062</name>
</gene>
<keyword evidence="1" id="KW-0472">Membrane</keyword>
<dbReference type="Proteomes" id="UP000194933">
    <property type="component" value="Unassembled WGS sequence"/>
</dbReference>
<dbReference type="AlphaFoldDB" id="A0A242JYQ5"/>
<dbReference type="RefSeq" id="WP_086285114.1">
    <property type="nucleotide sequence ID" value="NZ_NGMO01000003.1"/>
</dbReference>
<dbReference type="Pfam" id="PF06946">
    <property type="entry name" value="Phage_holin_5_1"/>
    <property type="match status" value="1"/>
</dbReference>
<dbReference type="InterPro" id="IPR009708">
    <property type="entry name" value="Phage_A118_holin/antiholin"/>
</dbReference>
<protein>
    <recommendedName>
        <fullName evidence="4">Holin</fullName>
    </recommendedName>
</protein>
<feature type="transmembrane region" description="Helical" evidence="1">
    <location>
        <begin position="62"/>
        <end position="81"/>
    </location>
</feature>
<keyword evidence="3" id="KW-1185">Reference proteome</keyword>
<feature type="transmembrane region" description="Helical" evidence="1">
    <location>
        <begin position="37"/>
        <end position="56"/>
    </location>
</feature>
<feature type="transmembrane region" description="Helical" evidence="1">
    <location>
        <begin position="6"/>
        <end position="25"/>
    </location>
</feature>
<name>A0A242JYQ5_9ENTE</name>